<dbReference type="CTD" id="958"/>
<dbReference type="InterPro" id="IPR001368">
    <property type="entry name" value="TNFR/NGFR_Cys_rich_reg"/>
</dbReference>
<evidence type="ECO:0000313" key="6">
    <source>
        <dbReference type="RefSeq" id="XP_028265571.1"/>
    </source>
</evidence>
<comment type="caution">
    <text evidence="1">Lacks conserved residue(s) required for the propagation of feature annotation.</text>
</comment>
<feature type="disulfide bond" evidence="1">
    <location>
        <begin position="150"/>
        <end position="165"/>
    </location>
</feature>
<dbReference type="SMART" id="SM00208">
    <property type="entry name" value="TNFR"/>
    <property type="match status" value="2"/>
</dbReference>
<feature type="signal peptide" evidence="3">
    <location>
        <begin position="1"/>
        <end position="25"/>
    </location>
</feature>
<dbReference type="InParanoid" id="A0A6P7IL75"/>
<name>A0A6P7IL75_9TELE</name>
<accession>A0A6P7IL75</accession>
<keyword evidence="3" id="KW-0732">Signal</keyword>
<sequence>MLRQPLSGFSCVLLAVCALMQRSAAQPACDPVTQYVDNTDGCCRMCPPGTSMTSLSTCTEPNCSPCGNNEYQDKYTTEQKCTLQPYCDPNKNFKAAVHTSKKSRTTCLCEEGFHCSSKECITCIPHTSCPPGEGAVSIGDHAHDTVCKECPEGSFSDESSWSGACKQWTVCKTGFYVSQRGTARSDNTCVESGPSPAAYVVPILVIMSLLVAVGVFLCKVKPELFKRVAKCCMKSTHLPIEAEQDPEAPIRIERITPEENEDDDSILTGVPLTDNGNVLVQENGKLEQLSRQESQTECSQVCYNVVSDVQSR</sequence>
<dbReference type="GO" id="GO:0002768">
    <property type="term" value="P:immune response-regulating cell surface receptor signaling pathway"/>
    <property type="evidence" value="ECO:0007669"/>
    <property type="project" value="TreeGrafter"/>
</dbReference>
<keyword evidence="1" id="KW-1015">Disulfide bond</keyword>
<keyword evidence="2" id="KW-0812">Transmembrane</keyword>
<dbReference type="GO" id="GO:0009897">
    <property type="term" value="C:external side of plasma membrane"/>
    <property type="evidence" value="ECO:0007669"/>
    <property type="project" value="TreeGrafter"/>
</dbReference>
<dbReference type="AlphaFoldDB" id="A0A6P7IL75"/>
<evidence type="ECO:0000256" key="2">
    <source>
        <dbReference type="SAM" id="Phobius"/>
    </source>
</evidence>
<feature type="domain" description="TNFR-Cys" evidence="4">
    <location>
        <begin position="149"/>
        <end position="189"/>
    </location>
</feature>
<dbReference type="OrthoDB" id="9932129at2759"/>
<proteinExistence type="predicted"/>
<feature type="disulfide bond" evidence="1">
    <location>
        <begin position="171"/>
        <end position="189"/>
    </location>
</feature>
<protein>
    <submittedName>
        <fullName evidence="6">Tumor necrosis factor receptor superfamily member 5 isoform X1</fullName>
    </submittedName>
</protein>
<feature type="repeat" description="TNFR-Cys" evidence="1">
    <location>
        <begin position="149"/>
        <end position="189"/>
    </location>
</feature>
<organism evidence="5 6">
    <name type="scientific">Parambassis ranga</name>
    <name type="common">Indian glassy fish</name>
    <dbReference type="NCBI Taxonomy" id="210632"/>
    <lineage>
        <taxon>Eukaryota</taxon>
        <taxon>Metazoa</taxon>
        <taxon>Chordata</taxon>
        <taxon>Craniata</taxon>
        <taxon>Vertebrata</taxon>
        <taxon>Euteleostomi</taxon>
        <taxon>Actinopterygii</taxon>
        <taxon>Neopterygii</taxon>
        <taxon>Teleostei</taxon>
        <taxon>Neoteleostei</taxon>
        <taxon>Acanthomorphata</taxon>
        <taxon>Ovalentaria</taxon>
        <taxon>Ambassidae</taxon>
        <taxon>Parambassis</taxon>
    </lineage>
</organism>
<dbReference type="Pfam" id="PF00020">
    <property type="entry name" value="TNFR_c6"/>
    <property type="match status" value="1"/>
</dbReference>
<feature type="chain" id="PRO_5028469927" evidence="3">
    <location>
        <begin position="26"/>
        <end position="312"/>
    </location>
</feature>
<keyword evidence="2" id="KW-0472">Membrane</keyword>
<dbReference type="PANTHER" id="PTHR46875:SF3">
    <property type="entry name" value="CD40 MOLECULE, TNF RECEPTOR SUPERFAMILY MEMBER 5"/>
    <property type="match status" value="1"/>
</dbReference>
<dbReference type="InterPro" id="IPR034053">
    <property type="entry name" value="TNFRSF5_N_teleost"/>
</dbReference>
<dbReference type="FunCoup" id="A0A6P7IL75">
    <property type="interactions" value="121"/>
</dbReference>
<dbReference type="RefSeq" id="XP_028265571.1">
    <property type="nucleotide sequence ID" value="XM_028409770.1"/>
</dbReference>
<keyword evidence="5" id="KW-1185">Reference proteome</keyword>
<dbReference type="PANTHER" id="PTHR46875">
    <property type="entry name" value="TUMOR NECROSIS FACTOR RECEPTOR SUPERFAMILY MEMBER 5"/>
    <property type="match status" value="1"/>
</dbReference>
<feature type="transmembrane region" description="Helical" evidence="2">
    <location>
        <begin position="197"/>
        <end position="218"/>
    </location>
</feature>
<reference evidence="6" key="1">
    <citation type="submission" date="2025-08" db="UniProtKB">
        <authorList>
            <consortium name="RefSeq"/>
        </authorList>
    </citation>
    <scope>IDENTIFICATION</scope>
</reference>
<evidence type="ECO:0000256" key="1">
    <source>
        <dbReference type="PROSITE-ProRule" id="PRU00206"/>
    </source>
</evidence>
<dbReference type="PROSITE" id="PS50050">
    <property type="entry name" value="TNFR_NGFR_2"/>
    <property type="match status" value="1"/>
</dbReference>
<dbReference type="Proteomes" id="UP000515145">
    <property type="component" value="Chromosome 7"/>
</dbReference>
<dbReference type="GO" id="GO:0035631">
    <property type="term" value="C:CD40 receptor complex"/>
    <property type="evidence" value="ECO:0007669"/>
    <property type="project" value="TreeGrafter"/>
</dbReference>
<dbReference type="Gene3D" id="2.10.50.10">
    <property type="entry name" value="Tumor Necrosis Factor Receptor, subunit A, domain 2"/>
    <property type="match status" value="3"/>
</dbReference>
<dbReference type="SUPFAM" id="SSF57586">
    <property type="entry name" value="TNF receptor-like"/>
    <property type="match status" value="2"/>
</dbReference>
<keyword evidence="6" id="KW-0675">Receptor</keyword>
<dbReference type="GeneID" id="114438430"/>
<dbReference type="CDD" id="cd13422">
    <property type="entry name" value="TNFRSF5_teleost"/>
    <property type="match status" value="1"/>
</dbReference>
<keyword evidence="2" id="KW-1133">Transmembrane helix</keyword>
<evidence type="ECO:0000256" key="3">
    <source>
        <dbReference type="SAM" id="SignalP"/>
    </source>
</evidence>
<evidence type="ECO:0000259" key="4">
    <source>
        <dbReference type="PROSITE" id="PS50050"/>
    </source>
</evidence>
<dbReference type="InterPro" id="IPR052135">
    <property type="entry name" value="TNFRSF5"/>
</dbReference>
<gene>
    <name evidence="6" type="primary">cd40</name>
</gene>
<evidence type="ECO:0000313" key="5">
    <source>
        <dbReference type="Proteomes" id="UP000515145"/>
    </source>
</evidence>